<comment type="caution">
    <text evidence="1">The sequence shown here is derived from an EMBL/GenBank/DDBJ whole genome shotgun (WGS) entry which is preliminary data.</text>
</comment>
<name>A0A699XIN4_TANCI</name>
<sequence>RQHDHGLVAVGGALALGRLAVDRDVAFVEPLLQAAARELRHQAGDHLVEALAAVLGAQLQGDRFRVEAGAFGRKFGLQFVGIEFVV</sequence>
<feature type="non-terminal residue" evidence="1">
    <location>
        <position position="1"/>
    </location>
</feature>
<protein>
    <submittedName>
        <fullName evidence="1">Uncharacterized protein</fullName>
    </submittedName>
</protein>
<gene>
    <name evidence="1" type="ORF">Tci_929665</name>
</gene>
<reference evidence="1" key="1">
    <citation type="journal article" date="2019" name="Sci. Rep.">
        <title>Draft genome of Tanacetum cinerariifolium, the natural source of mosquito coil.</title>
        <authorList>
            <person name="Yamashiro T."/>
            <person name="Shiraishi A."/>
            <person name="Satake H."/>
            <person name="Nakayama K."/>
        </authorList>
    </citation>
    <scope>NUCLEOTIDE SEQUENCE</scope>
</reference>
<proteinExistence type="predicted"/>
<evidence type="ECO:0000313" key="1">
    <source>
        <dbReference type="EMBL" id="GFD57696.1"/>
    </source>
</evidence>
<organism evidence="1">
    <name type="scientific">Tanacetum cinerariifolium</name>
    <name type="common">Dalmatian daisy</name>
    <name type="synonym">Chrysanthemum cinerariifolium</name>
    <dbReference type="NCBI Taxonomy" id="118510"/>
    <lineage>
        <taxon>Eukaryota</taxon>
        <taxon>Viridiplantae</taxon>
        <taxon>Streptophyta</taxon>
        <taxon>Embryophyta</taxon>
        <taxon>Tracheophyta</taxon>
        <taxon>Spermatophyta</taxon>
        <taxon>Magnoliopsida</taxon>
        <taxon>eudicotyledons</taxon>
        <taxon>Gunneridae</taxon>
        <taxon>Pentapetalae</taxon>
        <taxon>asterids</taxon>
        <taxon>campanulids</taxon>
        <taxon>Asterales</taxon>
        <taxon>Asteraceae</taxon>
        <taxon>Asteroideae</taxon>
        <taxon>Anthemideae</taxon>
        <taxon>Anthemidinae</taxon>
        <taxon>Tanacetum</taxon>
    </lineage>
</organism>
<dbReference type="AlphaFoldDB" id="A0A699XIN4"/>
<dbReference type="EMBL" id="BKCJ011844013">
    <property type="protein sequence ID" value="GFD57696.1"/>
    <property type="molecule type" value="Genomic_DNA"/>
</dbReference>
<accession>A0A699XIN4</accession>
<feature type="non-terminal residue" evidence="1">
    <location>
        <position position="86"/>
    </location>
</feature>